<keyword evidence="1" id="KW-0472">Membrane</keyword>
<dbReference type="Proteomes" id="UP000215127">
    <property type="component" value="Chromosome 2"/>
</dbReference>
<feature type="transmembrane region" description="Helical" evidence="1">
    <location>
        <begin position="52"/>
        <end position="73"/>
    </location>
</feature>
<dbReference type="EMBL" id="LT853693">
    <property type="protein sequence ID" value="SMQ47800.1"/>
    <property type="molecule type" value="Genomic_DNA"/>
</dbReference>
<dbReference type="AlphaFoldDB" id="A0A1X7RKS2"/>
<organism evidence="2 3">
    <name type="scientific">Zymoseptoria tritici (strain ST99CH_3D7)</name>
    <dbReference type="NCBI Taxonomy" id="1276538"/>
    <lineage>
        <taxon>Eukaryota</taxon>
        <taxon>Fungi</taxon>
        <taxon>Dikarya</taxon>
        <taxon>Ascomycota</taxon>
        <taxon>Pezizomycotina</taxon>
        <taxon>Dothideomycetes</taxon>
        <taxon>Dothideomycetidae</taxon>
        <taxon>Mycosphaerellales</taxon>
        <taxon>Mycosphaerellaceae</taxon>
        <taxon>Zymoseptoria</taxon>
    </lineage>
</organism>
<protein>
    <submittedName>
        <fullName evidence="2">Uncharacterized protein</fullName>
    </submittedName>
</protein>
<proteinExistence type="predicted"/>
<keyword evidence="1" id="KW-1133">Transmembrane helix</keyword>
<evidence type="ECO:0000313" key="3">
    <source>
        <dbReference type="Proteomes" id="UP000215127"/>
    </source>
</evidence>
<reference evidence="2 3" key="1">
    <citation type="submission" date="2016-06" db="EMBL/GenBank/DDBJ databases">
        <authorList>
            <person name="Kjaerup R.B."/>
            <person name="Dalgaard T.S."/>
            <person name="Juul-Madsen H.R."/>
        </authorList>
    </citation>
    <scope>NUCLEOTIDE SEQUENCE [LARGE SCALE GENOMIC DNA]</scope>
</reference>
<gene>
    <name evidence="2" type="ORF">ZT3D7_G2948</name>
</gene>
<accession>A0A1X7RKS2</accession>
<sequence>MATLKATSNTTPFLTSLKSYLSEAHPFERPSVLYRPHAVPWKPYIVRLGRAVPMYTLGMAAFLLWPFAAKGLINASNMVGQKPLAKKAKR</sequence>
<evidence type="ECO:0000313" key="2">
    <source>
        <dbReference type="EMBL" id="SMQ47800.1"/>
    </source>
</evidence>
<keyword evidence="1" id="KW-0812">Transmembrane</keyword>
<evidence type="ECO:0000256" key="1">
    <source>
        <dbReference type="SAM" id="Phobius"/>
    </source>
</evidence>
<keyword evidence="3" id="KW-1185">Reference proteome</keyword>
<name>A0A1X7RKS2_ZYMT9</name>